<keyword evidence="4" id="KW-0443">Lipid metabolism</keyword>
<dbReference type="NCBIfam" id="TIGR01852">
    <property type="entry name" value="lipid_A_lpxA"/>
    <property type="match status" value="1"/>
</dbReference>
<dbReference type="EC" id="2.3.1.129" evidence="7"/>
<reference evidence="7" key="1">
    <citation type="submission" date="2020-10" db="EMBL/GenBank/DDBJ databases">
        <authorList>
            <person name="Gilroy R."/>
        </authorList>
    </citation>
    <scope>NUCLEOTIDE SEQUENCE</scope>
    <source>
        <strain evidence="7">15467</strain>
    </source>
</reference>
<name>A0A9D9DL21_9BACT</name>
<reference evidence="7" key="2">
    <citation type="journal article" date="2021" name="PeerJ">
        <title>Extensive microbial diversity within the chicken gut microbiome revealed by metagenomics and culture.</title>
        <authorList>
            <person name="Gilroy R."/>
            <person name="Ravi A."/>
            <person name="Getino M."/>
            <person name="Pursley I."/>
            <person name="Horton D.L."/>
            <person name="Alikhan N.F."/>
            <person name="Baker D."/>
            <person name="Gharbi K."/>
            <person name="Hall N."/>
            <person name="Watson M."/>
            <person name="Adriaenssens E.M."/>
            <person name="Foster-Nyarko E."/>
            <person name="Jarju S."/>
            <person name="Secka A."/>
            <person name="Antonio M."/>
            <person name="Oren A."/>
            <person name="Chaudhuri R.R."/>
            <person name="La Ragione R."/>
            <person name="Hildebrand F."/>
            <person name="Pallen M.J."/>
        </authorList>
    </citation>
    <scope>NUCLEOTIDE SEQUENCE</scope>
    <source>
        <strain evidence="7">15467</strain>
    </source>
</reference>
<organism evidence="7 8">
    <name type="scientific">Candidatus Egerieousia excrementavium</name>
    <dbReference type="NCBI Taxonomy" id="2840778"/>
    <lineage>
        <taxon>Bacteria</taxon>
        <taxon>Pseudomonadati</taxon>
        <taxon>Bacteroidota</taxon>
        <taxon>Bacteroidia</taxon>
        <taxon>Bacteroidales</taxon>
        <taxon>Candidatus Egerieousia</taxon>
    </lineage>
</organism>
<proteinExistence type="predicted"/>
<dbReference type="CDD" id="cd03351">
    <property type="entry name" value="LbH_UDP-GlcNAc_AT"/>
    <property type="match status" value="1"/>
</dbReference>
<protein>
    <submittedName>
        <fullName evidence="7">Acyl-ACP--UDP-N-acetylglucosamine O-acyltransferase</fullName>
        <ecNumber evidence="7">2.3.1.129</ecNumber>
    </submittedName>
</protein>
<dbReference type="InterPro" id="IPR001451">
    <property type="entry name" value="Hexapep"/>
</dbReference>
<dbReference type="NCBIfam" id="NF003657">
    <property type="entry name" value="PRK05289.1"/>
    <property type="match status" value="1"/>
</dbReference>
<evidence type="ECO:0000259" key="6">
    <source>
        <dbReference type="Pfam" id="PF13720"/>
    </source>
</evidence>
<dbReference type="SUPFAM" id="SSF51161">
    <property type="entry name" value="Trimeric LpxA-like enzymes"/>
    <property type="match status" value="1"/>
</dbReference>
<gene>
    <name evidence="7" type="primary">lpxA</name>
    <name evidence="7" type="ORF">IAC68_05220</name>
</gene>
<evidence type="ECO:0000256" key="5">
    <source>
        <dbReference type="ARBA" id="ARBA00023315"/>
    </source>
</evidence>
<dbReference type="PIRSF" id="PIRSF000456">
    <property type="entry name" value="UDP-GlcNAc_acltr"/>
    <property type="match status" value="1"/>
</dbReference>
<dbReference type="PANTHER" id="PTHR43480">
    <property type="entry name" value="ACYL-[ACYL-CARRIER-PROTEIN]--UDP-N-ACETYLGLUCOSAMINE O-ACYLTRANSFERASE"/>
    <property type="match status" value="1"/>
</dbReference>
<dbReference type="Gene3D" id="1.20.1180.10">
    <property type="entry name" value="Udp N-acetylglucosamine O-acyltransferase, C-terminal domain"/>
    <property type="match status" value="1"/>
</dbReference>
<dbReference type="Pfam" id="PF13720">
    <property type="entry name" value="Acetyltransf_11"/>
    <property type="match status" value="1"/>
</dbReference>
<sequence>MENNSYIHPNARIGANVEIGPFCYIAENVEIGDGCKIGPHVTIYDYVKMGSNCKVFPGAVIGAIPQDMKFHGEITYVEIGNNVTIRECATINRGTEASGKGVTRVGDNTLVMSYVHIAHDCVVGNNCILVSFVGLAGETDVEDWAIIGGSSAVHQFSKIGQHAMLSGGSMVGKDVPPYALAGKRPLSYVGVNVIGLRRRGFSSEQIERIRDIYRVIYDSDMNVSDACKKVEETFEQTPEKRAILDFIASSKRGIIKRNPNVIADED</sequence>
<keyword evidence="5 7" id="KW-0012">Acyltransferase</keyword>
<accession>A0A9D9DL21</accession>
<evidence type="ECO:0000256" key="3">
    <source>
        <dbReference type="ARBA" id="ARBA00022679"/>
    </source>
</evidence>
<dbReference type="GO" id="GO:0009245">
    <property type="term" value="P:lipid A biosynthetic process"/>
    <property type="evidence" value="ECO:0007669"/>
    <property type="project" value="UniProtKB-KW"/>
</dbReference>
<evidence type="ECO:0000313" key="7">
    <source>
        <dbReference type="EMBL" id="MBO8429311.1"/>
    </source>
</evidence>
<dbReference type="InterPro" id="IPR029098">
    <property type="entry name" value="Acetyltransf_C"/>
</dbReference>
<keyword evidence="1" id="KW-0444">Lipid biosynthesis</keyword>
<dbReference type="Gene3D" id="2.160.10.10">
    <property type="entry name" value="Hexapeptide repeat proteins"/>
    <property type="match status" value="1"/>
</dbReference>
<evidence type="ECO:0000256" key="2">
    <source>
        <dbReference type="ARBA" id="ARBA00022556"/>
    </source>
</evidence>
<dbReference type="Pfam" id="PF00132">
    <property type="entry name" value="Hexapep"/>
    <property type="match status" value="2"/>
</dbReference>
<dbReference type="GO" id="GO:0008780">
    <property type="term" value="F:acyl-[acyl-carrier-protein]-UDP-N-acetylglucosamine O-acyltransferase activity"/>
    <property type="evidence" value="ECO:0007669"/>
    <property type="project" value="UniProtKB-EC"/>
</dbReference>
<dbReference type="AlphaFoldDB" id="A0A9D9DL21"/>
<keyword evidence="3 7" id="KW-0808">Transferase</keyword>
<feature type="domain" description="UDP N-acetylglucosamine O-acyltransferase C-terminal" evidence="6">
    <location>
        <begin position="174"/>
        <end position="255"/>
    </location>
</feature>
<dbReference type="GO" id="GO:0016020">
    <property type="term" value="C:membrane"/>
    <property type="evidence" value="ECO:0007669"/>
    <property type="project" value="GOC"/>
</dbReference>
<dbReference type="EMBL" id="JADINB010000119">
    <property type="protein sequence ID" value="MBO8429311.1"/>
    <property type="molecule type" value="Genomic_DNA"/>
</dbReference>
<evidence type="ECO:0000313" key="8">
    <source>
        <dbReference type="Proteomes" id="UP000823635"/>
    </source>
</evidence>
<dbReference type="InterPro" id="IPR011004">
    <property type="entry name" value="Trimer_LpxA-like_sf"/>
</dbReference>
<evidence type="ECO:0000256" key="4">
    <source>
        <dbReference type="ARBA" id="ARBA00023098"/>
    </source>
</evidence>
<comment type="caution">
    <text evidence="7">The sequence shown here is derived from an EMBL/GenBank/DDBJ whole genome shotgun (WGS) entry which is preliminary data.</text>
</comment>
<dbReference type="InterPro" id="IPR037157">
    <property type="entry name" value="Acetyltransf_C_sf"/>
</dbReference>
<dbReference type="Proteomes" id="UP000823635">
    <property type="component" value="Unassembled WGS sequence"/>
</dbReference>
<dbReference type="PANTHER" id="PTHR43480:SF1">
    <property type="entry name" value="ACYL-[ACYL-CARRIER-PROTEIN]--UDP-N-ACETYLGLUCOSAMINE O-ACYLTRANSFERASE, MITOCHONDRIAL-RELATED"/>
    <property type="match status" value="1"/>
</dbReference>
<keyword evidence="2" id="KW-0441">Lipid A biosynthesis</keyword>
<dbReference type="InterPro" id="IPR010137">
    <property type="entry name" value="Lipid_A_LpxA"/>
</dbReference>
<evidence type="ECO:0000256" key="1">
    <source>
        <dbReference type="ARBA" id="ARBA00022516"/>
    </source>
</evidence>